<feature type="region of interest" description="Disordered" evidence="1">
    <location>
        <begin position="1"/>
        <end position="57"/>
    </location>
</feature>
<evidence type="ECO:0000256" key="1">
    <source>
        <dbReference type="SAM" id="MobiDB-lite"/>
    </source>
</evidence>
<protein>
    <submittedName>
        <fullName evidence="2">Uncharacterized protein</fullName>
    </submittedName>
</protein>
<organism evidence="2 3">
    <name type="scientific">Synaphobranchus kaupii</name>
    <name type="common">Kaup's arrowtooth eel</name>
    <dbReference type="NCBI Taxonomy" id="118154"/>
    <lineage>
        <taxon>Eukaryota</taxon>
        <taxon>Metazoa</taxon>
        <taxon>Chordata</taxon>
        <taxon>Craniata</taxon>
        <taxon>Vertebrata</taxon>
        <taxon>Euteleostomi</taxon>
        <taxon>Actinopterygii</taxon>
        <taxon>Neopterygii</taxon>
        <taxon>Teleostei</taxon>
        <taxon>Anguilliformes</taxon>
        <taxon>Synaphobranchidae</taxon>
        <taxon>Synaphobranchus</taxon>
    </lineage>
</organism>
<dbReference type="EMBL" id="JAINUF010000005">
    <property type="protein sequence ID" value="KAJ8361562.1"/>
    <property type="molecule type" value="Genomic_DNA"/>
</dbReference>
<feature type="compositionally biased region" description="Polar residues" evidence="1">
    <location>
        <begin position="32"/>
        <end position="43"/>
    </location>
</feature>
<name>A0A9Q1J1S1_SYNKA</name>
<evidence type="ECO:0000313" key="3">
    <source>
        <dbReference type="Proteomes" id="UP001152622"/>
    </source>
</evidence>
<dbReference type="AlphaFoldDB" id="A0A9Q1J1S1"/>
<sequence length="73" mass="8029">MRHRAQREASIAGNDPRAGSHRVFTARRGQATEASVSRSQTETRMGRPRSFPAMGAPDWTSRVMKSLLTKCAG</sequence>
<keyword evidence="3" id="KW-1185">Reference proteome</keyword>
<proteinExistence type="predicted"/>
<dbReference type="Proteomes" id="UP001152622">
    <property type="component" value="Chromosome 5"/>
</dbReference>
<comment type="caution">
    <text evidence="2">The sequence shown here is derived from an EMBL/GenBank/DDBJ whole genome shotgun (WGS) entry which is preliminary data.</text>
</comment>
<evidence type="ECO:0000313" key="2">
    <source>
        <dbReference type="EMBL" id="KAJ8361562.1"/>
    </source>
</evidence>
<reference evidence="2" key="1">
    <citation type="journal article" date="2023" name="Science">
        <title>Genome structures resolve the early diversification of teleost fishes.</title>
        <authorList>
            <person name="Parey E."/>
            <person name="Louis A."/>
            <person name="Montfort J."/>
            <person name="Bouchez O."/>
            <person name="Roques C."/>
            <person name="Iampietro C."/>
            <person name="Lluch J."/>
            <person name="Castinel A."/>
            <person name="Donnadieu C."/>
            <person name="Desvignes T."/>
            <person name="Floi Bucao C."/>
            <person name="Jouanno E."/>
            <person name="Wen M."/>
            <person name="Mejri S."/>
            <person name="Dirks R."/>
            <person name="Jansen H."/>
            <person name="Henkel C."/>
            <person name="Chen W.J."/>
            <person name="Zahm M."/>
            <person name="Cabau C."/>
            <person name="Klopp C."/>
            <person name="Thompson A.W."/>
            <person name="Robinson-Rechavi M."/>
            <person name="Braasch I."/>
            <person name="Lecointre G."/>
            <person name="Bobe J."/>
            <person name="Postlethwait J.H."/>
            <person name="Berthelot C."/>
            <person name="Roest Crollius H."/>
            <person name="Guiguen Y."/>
        </authorList>
    </citation>
    <scope>NUCLEOTIDE SEQUENCE</scope>
    <source>
        <strain evidence="2">WJC10195</strain>
    </source>
</reference>
<accession>A0A9Q1J1S1</accession>
<gene>
    <name evidence="2" type="ORF">SKAU_G00180870</name>
</gene>